<evidence type="ECO:0000259" key="3">
    <source>
        <dbReference type="Pfam" id="PF00501"/>
    </source>
</evidence>
<dbReference type="PROSITE" id="PS00455">
    <property type="entry name" value="AMP_BINDING"/>
    <property type="match status" value="1"/>
</dbReference>
<comment type="similarity">
    <text evidence="1">Belongs to the ATP-dependent AMP-binding enzyme family.</text>
</comment>
<keyword evidence="2" id="KW-0436">Ligase</keyword>
<dbReference type="Gene3D" id="3.40.50.12780">
    <property type="entry name" value="N-terminal domain of ligase-like"/>
    <property type="match status" value="1"/>
</dbReference>
<dbReference type="InterPro" id="IPR045851">
    <property type="entry name" value="AMP-bd_C_sf"/>
</dbReference>
<sequence length="553" mass="58965">MRITDSIGSAAVGALRRAADETYYAGLAVRAGLVTPERPDRLARMGVAVLRSGMLGGLTAVAALRYRDRVAILDERGPVTFRELDDRSTALANAWRVRGLRDGEGVAILVRNHRGFHYAVFAAAKCGARIILLNTDFAGSALREVLAREGADLLVYDEEYAGRLAGYTAARGSYRAWVDTPAVDTIDNLIASGARTPPRKPTTAAAVVLLTSGTTGTPKGARRAEPTSLAPLGAILARVPLRARGVVECPAPLFHTLGFAHATLALGFGSTLVIRRRFDPQAVLDSLRRRRATALIVVPVMLRRMVDLGPKSSAAQDFSRLRVIFVAGSPLGADLCVRATEAFGPVLYNVYGSTEVAYATIATPADLAVEPGCVGTVVPSATVRILGDDDREVPNGRTGRIFVGNNYQFDGYTGGGDKARVGGLMSTGDVGHFDSAGRLFIDGRDDDMIISGGENVFPAEIEELLAAHPAVVEAAVFGVDDDRHGQRLRAVVVVRPGHTLTAEDVREHVRNRLARFKVPRDVVFVDELPRTPTGKVLVRVLRGLGGAGPVDEK</sequence>
<dbReference type="InterPro" id="IPR042099">
    <property type="entry name" value="ANL_N_sf"/>
</dbReference>
<dbReference type="Gene3D" id="3.30.300.30">
    <property type="match status" value="1"/>
</dbReference>
<dbReference type="Pfam" id="PF13193">
    <property type="entry name" value="AMP-binding_C"/>
    <property type="match status" value="1"/>
</dbReference>
<dbReference type="CDD" id="cd04433">
    <property type="entry name" value="AFD_class_I"/>
    <property type="match status" value="1"/>
</dbReference>
<keyword evidence="6" id="KW-1185">Reference proteome</keyword>
<evidence type="ECO:0000259" key="4">
    <source>
        <dbReference type="Pfam" id="PF13193"/>
    </source>
</evidence>
<comment type="caution">
    <text evidence="5">The sequence shown here is derived from an EMBL/GenBank/DDBJ whole genome shotgun (WGS) entry which is preliminary data.</text>
</comment>
<dbReference type="InterPro" id="IPR000873">
    <property type="entry name" value="AMP-dep_synth/lig_dom"/>
</dbReference>
<dbReference type="PANTHER" id="PTHR43201">
    <property type="entry name" value="ACYL-COA SYNTHETASE"/>
    <property type="match status" value="1"/>
</dbReference>
<reference evidence="5 6" key="1">
    <citation type="submission" date="2024-06" db="EMBL/GenBank/DDBJ databases">
        <title>The Natural Products Discovery Center: Release of the First 8490 Sequenced Strains for Exploring Actinobacteria Biosynthetic Diversity.</title>
        <authorList>
            <person name="Kalkreuter E."/>
            <person name="Kautsar S.A."/>
            <person name="Yang D."/>
            <person name="Bader C.D."/>
            <person name="Teijaro C.N."/>
            <person name="Fluegel L."/>
            <person name="Davis C.M."/>
            <person name="Simpson J.R."/>
            <person name="Lauterbach L."/>
            <person name="Steele A.D."/>
            <person name="Gui C."/>
            <person name="Meng S."/>
            <person name="Li G."/>
            <person name="Viehrig K."/>
            <person name="Ye F."/>
            <person name="Su P."/>
            <person name="Kiefer A.F."/>
            <person name="Nichols A."/>
            <person name="Cepeda A.J."/>
            <person name="Yan W."/>
            <person name="Fan B."/>
            <person name="Jiang Y."/>
            <person name="Adhikari A."/>
            <person name="Zheng C.-J."/>
            <person name="Schuster L."/>
            <person name="Cowan T.M."/>
            <person name="Smanski M.J."/>
            <person name="Chevrette M.G."/>
            <person name="De Carvalho L.P.S."/>
            <person name="Shen B."/>
        </authorList>
    </citation>
    <scope>NUCLEOTIDE SEQUENCE [LARGE SCALE GENOMIC DNA]</scope>
    <source>
        <strain evidence="5 6">NPDC050403</strain>
    </source>
</reference>
<proteinExistence type="inferred from homology"/>
<feature type="domain" description="AMP-binding enzyme C-terminal" evidence="4">
    <location>
        <begin position="460"/>
        <end position="535"/>
    </location>
</feature>
<dbReference type="EMBL" id="JBFAKC010000013">
    <property type="protein sequence ID" value="MEV0711038.1"/>
    <property type="molecule type" value="Genomic_DNA"/>
</dbReference>
<dbReference type="InterPro" id="IPR020845">
    <property type="entry name" value="AMP-binding_CS"/>
</dbReference>
<dbReference type="RefSeq" id="WP_357787183.1">
    <property type="nucleotide sequence ID" value="NZ_JBFAKC010000013.1"/>
</dbReference>
<name>A0ABV3G046_9NOCA</name>
<dbReference type="InterPro" id="IPR025110">
    <property type="entry name" value="AMP-bd_C"/>
</dbReference>
<organism evidence="5 6">
    <name type="scientific">Nocardia aurea</name>
    <dbReference type="NCBI Taxonomy" id="2144174"/>
    <lineage>
        <taxon>Bacteria</taxon>
        <taxon>Bacillati</taxon>
        <taxon>Actinomycetota</taxon>
        <taxon>Actinomycetes</taxon>
        <taxon>Mycobacteriales</taxon>
        <taxon>Nocardiaceae</taxon>
        <taxon>Nocardia</taxon>
    </lineage>
</organism>
<protein>
    <submittedName>
        <fullName evidence="5">Acyl-CoA synthetase</fullName>
    </submittedName>
</protein>
<dbReference type="SUPFAM" id="SSF56801">
    <property type="entry name" value="Acetyl-CoA synthetase-like"/>
    <property type="match status" value="1"/>
</dbReference>
<evidence type="ECO:0000313" key="6">
    <source>
        <dbReference type="Proteomes" id="UP001551695"/>
    </source>
</evidence>
<dbReference type="Proteomes" id="UP001551695">
    <property type="component" value="Unassembled WGS sequence"/>
</dbReference>
<evidence type="ECO:0000256" key="2">
    <source>
        <dbReference type="ARBA" id="ARBA00022598"/>
    </source>
</evidence>
<dbReference type="PANTHER" id="PTHR43201:SF5">
    <property type="entry name" value="MEDIUM-CHAIN ACYL-COA LIGASE ACSF2, MITOCHONDRIAL"/>
    <property type="match status" value="1"/>
</dbReference>
<evidence type="ECO:0000313" key="5">
    <source>
        <dbReference type="EMBL" id="MEV0711038.1"/>
    </source>
</evidence>
<evidence type="ECO:0000256" key="1">
    <source>
        <dbReference type="ARBA" id="ARBA00006432"/>
    </source>
</evidence>
<gene>
    <name evidence="5" type="ORF">AB0I48_26075</name>
</gene>
<feature type="domain" description="AMP-dependent synthetase/ligase" evidence="3">
    <location>
        <begin position="62"/>
        <end position="412"/>
    </location>
</feature>
<dbReference type="Pfam" id="PF00501">
    <property type="entry name" value="AMP-binding"/>
    <property type="match status" value="1"/>
</dbReference>
<accession>A0ABV3G046</accession>